<dbReference type="InterPro" id="IPR029058">
    <property type="entry name" value="AB_hydrolase_fold"/>
</dbReference>
<evidence type="ECO:0000259" key="1">
    <source>
        <dbReference type="Pfam" id="PF00561"/>
    </source>
</evidence>
<accession>A0ABP9PHC7</accession>
<dbReference type="Pfam" id="PF00561">
    <property type="entry name" value="Abhydrolase_1"/>
    <property type="match status" value="1"/>
</dbReference>
<comment type="caution">
    <text evidence="2">The sequence shown here is derived from an EMBL/GenBank/DDBJ whole genome shotgun (WGS) entry which is preliminary data.</text>
</comment>
<keyword evidence="2" id="KW-0378">Hydrolase</keyword>
<dbReference type="SUPFAM" id="SSF53474">
    <property type="entry name" value="alpha/beta-Hydrolases"/>
    <property type="match status" value="1"/>
</dbReference>
<evidence type="ECO:0000313" key="2">
    <source>
        <dbReference type="EMBL" id="GAA5146597.1"/>
    </source>
</evidence>
<evidence type="ECO:0000313" key="3">
    <source>
        <dbReference type="Proteomes" id="UP001428817"/>
    </source>
</evidence>
<gene>
    <name evidence="2" type="ORF">GCM10023321_06290</name>
</gene>
<reference evidence="3" key="1">
    <citation type="journal article" date="2019" name="Int. J. Syst. Evol. Microbiol.">
        <title>The Global Catalogue of Microorganisms (GCM) 10K type strain sequencing project: providing services to taxonomists for standard genome sequencing and annotation.</title>
        <authorList>
            <consortium name="The Broad Institute Genomics Platform"/>
            <consortium name="The Broad Institute Genome Sequencing Center for Infectious Disease"/>
            <person name="Wu L."/>
            <person name="Ma J."/>
        </authorList>
    </citation>
    <scope>NUCLEOTIDE SEQUENCE [LARGE SCALE GENOMIC DNA]</scope>
    <source>
        <strain evidence="3">JCM 18303</strain>
    </source>
</reference>
<dbReference type="RefSeq" id="WP_185058862.1">
    <property type="nucleotide sequence ID" value="NZ_BAABJP010000001.1"/>
</dbReference>
<dbReference type="Gene3D" id="3.40.50.1820">
    <property type="entry name" value="alpha/beta hydrolase"/>
    <property type="match status" value="1"/>
</dbReference>
<dbReference type="Proteomes" id="UP001428817">
    <property type="component" value="Unassembled WGS sequence"/>
</dbReference>
<dbReference type="InterPro" id="IPR000073">
    <property type="entry name" value="AB_hydrolase_1"/>
</dbReference>
<sequence length="273" mass="29414">MILTTPDGHLYYELRGAGPLVVLLGAPMDADAFAPLADLLAEDHTVLTTDPRGINRSRLADPDRDSTPEQRAGDLARLIEHVDAGPAAVLASSGGAVSTLACAQAFPERLHTVVAHEPPLLEFLPTEQDRARAREATEDMITTYLAGDVRGGWVKFLANAGIQLPAEVVDQLLPATPQARADDRYQYEHMIRPTTYWKPDLAALAGGPEIVIGIGEESGGQFCERTSNGLAAALDRRPAKFPGGHVGFVEDPPAFAERLREVLRDRASVGDRR</sequence>
<organism evidence="2 3">
    <name type="scientific">Pseudonocardia eucalypti</name>
    <dbReference type="NCBI Taxonomy" id="648755"/>
    <lineage>
        <taxon>Bacteria</taxon>
        <taxon>Bacillati</taxon>
        <taxon>Actinomycetota</taxon>
        <taxon>Actinomycetes</taxon>
        <taxon>Pseudonocardiales</taxon>
        <taxon>Pseudonocardiaceae</taxon>
        <taxon>Pseudonocardia</taxon>
    </lineage>
</organism>
<dbReference type="GO" id="GO:0016787">
    <property type="term" value="F:hydrolase activity"/>
    <property type="evidence" value="ECO:0007669"/>
    <property type="project" value="UniProtKB-KW"/>
</dbReference>
<proteinExistence type="predicted"/>
<keyword evidence="3" id="KW-1185">Reference proteome</keyword>
<name>A0ABP9PHC7_9PSEU</name>
<dbReference type="EMBL" id="BAABJP010000001">
    <property type="protein sequence ID" value="GAA5146597.1"/>
    <property type="molecule type" value="Genomic_DNA"/>
</dbReference>
<protein>
    <submittedName>
        <fullName evidence="2">Alpha/beta hydrolase</fullName>
    </submittedName>
</protein>
<feature type="domain" description="AB hydrolase-1" evidence="1">
    <location>
        <begin position="19"/>
        <end position="148"/>
    </location>
</feature>